<protein>
    <submittedName>
        <fullName evidence="1">Uncharacterized protein</fullName>
    </submittedName>
</protein>
<name>A0A8S5V315_9CAUD</name>
<organism evidence="1">
    <name type="scientific">Siphoviridae sp. ct6YY1</name>
    <dbReference type="NCBI Taxonomy" id="2825343"/>
    <lineage>
        <taxon>Viruses</taxon>
        <taxon>Duplodnaviria</taxon>
        <taxon>Heunggongvirae</taxon>
        <taxon>Uroviricota</taxon>
        <taxon>Caudoviricetes</taxon>
    </lineage>
</organism>
<dbReference type="EMBL" id="BK016186">
    <property type="protein sequence ID" value="DAG01101.1"/>
    <property type="molecule type" value="Genomic_DNA"/>
</dbReference>
<proteinExistence type="predicted"/>
<reference evidence="1" key="1">
    <citation type="journal article" date="2021" name="Proc. Natl. Acad. Sci. U.S.A.">
        <title>A Catalog of Tens of Thousands of Viruses from Human Metagenomes Reveals Hidden Associations with Chronic Diseases.</title>
        <authorList>
            <person name="Tisza M.J."/>
            <person name="Buck C.B."/>
        </authorList>
    </citation>
    <scope>NUCLEOTIDE SEQUENCE</scope>
    <source>
        <strain evidence="1">Ct6YY1</strain>
    </source>
</reference>
<accession>A0A8S5V315</accession>
<evidence type="ECO:0000313" key="1">
    <source>
        <dbReference type="EMBL" id="DAG01101.1"/>
    </source>
</evidence>
<sequence length="71" mass="7988">MPTPGQIKARNLIKYWERGEGALKIAWGTPGDFTRCVTHLTPYLGPCAKGYCAIRHKHTTGTWPGNHNHHH</sequence>